<dbReference type="Proteomes" id="UP001309876">
    <property type="component" value="Unassembled WGS sequence"/>
</dbReference>
<evidence type="ECO:0000259" key="6">
    <source>
        <dbReference type="Pfam" id="PF24883"/>
    </source>
</evidence>
<dbReference type="SUPFAM" id="SSF48403">
    <property type="entry name" value="Ankyrin repeat"/>
    <property type="match status" value="2"/>
</dbReference>
<dbReference type="GO" id="GO:0005737">
    <property type="term" value="C:cytoplasm"/>
    <property type="evidence" value="ECO:0007669"/>
    <property type="project" value="TreeGrafter"/>
</dbReference>
<feature type="repeat" description="ANK" evidence="3">
    <location>
        <begin position="750"/>
        <end position="782"/>
    </location>
</feature>
<gene>
    <name evidence="7" type="ORF">LTR05_002089</name>
</gene>
<dbReference type="InterPro" id="IPR031348">
    <property type="entry name" value="PigL_N"/>
</dbReference>
<feature type="repeat" description="ANK" evidence="3">
    <location>
        <begin position="882"/>
        <end position="914"/>
    </location>
</feature>
<dbReference type="InterPro" id="IPR056884">
    <property type="entry name" value="NPHP3-like_N"/>
</dbReference>
<organism evidence="7 8">
    <name type="scientific">Lithohypha guttulata</name>
    <dbReference type="NCBI Taxonomy" id="1690604"/>
    <lineage>
        <taxon>Eukaryota</taxon>
        <taxon>Fungi</taxon>
        <taxon>Dikarya</taxon>
        <taxon>Ascomycota</taxon>
        <taxon>Pezizomycotina</taxon>
        <taxon>Eurotiomycetes</taxon>
        <taxon>Chaetothyriomycetidae</taxon>
        <taxon>Chaetothyriales</taxon>
        <taxon>Trichomeriaceae</taxon>
        <taxon>Lithohypha</taxon>
    </lineage>
</organism>
<keyword evidence="2 3" id="KW-0040">ANK repeat</keyword>
<evidence type="ECO:0000313" key="8">
    <source>
        <dbReference type="Proteomes" id="UP001309876"/>
    </source>
</evidence>
<evidence type="ECO:0000259" key="5">
    <source>
        <dbReference type="Pfam" id="PF17111"/>
    </source>
</evidence>
<dbReference type="SUPFAM" id="SSF52540">
    <property type="entry name" value="P-loop containing nucleoside triphosphate hydrolases"/>
    <property type="match status" value="1"/>
</dbReference>
<reference evidence="7 8" key="1">
    <citation type="submission" date="2023-08" db="EMBL/GenBank/DDBJ databases">
        <title>Black Yeasts Isolated from many extreme environments.</title>
        <authorList>
            <person name="Coleine C."/>
            <person name="Stajich J.E."/>
            <person name="Selbmann L."/>
        </authorList>
    </citation>
    <scope>NUCLEOTIDE SEQUENCE [LARGE SCALE GENOMIC DNA]</scope>
    <source>
        <strain evidence="7 8">CCFEE 5910</strain>
    </source>
</reference>
<dbReference type="PANTHER" id="PTHR23206">
    <property type="entry name" value="MASK PROTEIN"/>
    <property type="match status" value="1"/>
</dbReference>
<dbReference type="Pfam" id="PF24883">
    <property type="entry name" value="NPHP3_N"/>
    <property type="match status" value="1"/>
</dbReference>
<comment type="caution">
    <text evidence="7">The sequence shown here is derived from an EMBL/GenBank/DDBJ whole genome shotgun (WGS) entry which is preliminary data.</text>
</comment>
<dbReference type="Pfam" id="PF00023">
    <property type="entry name" value="Ank"/>
    <property type="match status" value="1"/>
</dbReference>
<dbReference type="AlphaFoldDB" id="A0AAN7T459"/>
<name>A0AAN7T459_9EURO</name>
<feature type="domain" description="Nephrocystin 3-like N-terminal" evidence="6">
    <location>
        <begin position="249"/>
        <end position="414"/>
    </location>
</feature>
<keyword evidence="1" id="KW-0677">Repeat</keyword>
<dbReference type="PROSITE" id="PS50088">
    <property type="entry name" value="ANK_REPEAT"/>
    <property type="match status" value="8"/>
</dbReference>
<dbReference type="InterPro" id="IPR051631">
    <property type="entry name" value="Ankyrin-KH/SAM_domain"/>
</dbReference>
<feature type="repeat" description="ANK" evidence="3">
    <location>
        <begin position="1089"/>
        <end position="1121"/>
    </location>
</feature>
<dbReference type="Pfam" id="PF17111">
    <property type="entry name" value="PigL_N"/>
    <property type="match status" value="1"/>
</dbReference>
<dbReference type="PRINTS" id="PR01415">
    <property type="entry name" value="ANKYRIN"/>
</dbReference>
<feature type="coiled-coil region" evidence="4">
    <location>
        <begin position="23"/>
        <end position="57"/>
    </location>
</feature>
<feature type="repeat" description="ANK" evidence="3">
    <location>
        <begin position="915"/>
        <end position="947"/>
    </location>
</feature>
<evidence type="ECO:0000256" key="4">
    <source>
        <dbReference type="SAM" id="Coils"/>
    </source>
</evidence>
<dbReference type="InterPro" id="IPR036770">
    <property type="entry name" value="Ankyrin_rpt-contain_sf"/>
</dbReference>
<dbReference type="Pfam" id="PF12796">
    <property type="entry name" value="Ank_2"/>
    <property type="match status" value="3"/>
</dbReference>
<dbReference type="EMBL" id="JAVRRJ010000002">
    <property type="protein sequence ID" value="KAK5087874.1"/>
    <property type="molecule type" value="Genomic_DNA"/>
</dbReference>
<feature type="repeat" description="ANK" evidence="3">
    <location>
        <begin position="1056"/>
        <end position="1088"/>
    </location>
</feature>
<evidence type="ECO:0000256" key="2">
    <source>
        <dbReference type="ARBA" id="ARBA00023043"/>
    </source>
</evidence>
<sequence length="1264" mass="142722">MNAVAVMIPRVEVRLTIGGQQTLHRALKHVQERKQDIRDLTEELSLLKNVLDRLQHFIASDAAKNVSFDSSSVLAIAVTNCTKRVERIAEKIRTSTGNKLNRTIQRLKWPFEQEEVKKIASNLQRFTQTFQFALQVEGISILSQSIANTEEALQKQHQGCQESLAFLQRMSLSQTAVTEIQGKSKQIETLISILPTLLRQSDDIREMNQSIRSQEEREQGRLKAEILEWLVPASNLQKHYELQNRRVENTCQWFLQSEEWQTWTSPDNAVHDLLCTGNPGVGKSVLASFVVDHLRNKYTGAEAITLCFYCSHFSKQTQRWPFFCRVLLRQICQFLDRVPSSVLDFYRETRHDTEDVLWDERLKSLLTRVISTCESIYIVIDALDELEVEEERIRLLKTLQNVISFNQKARVLATLRPHLVKVSTYFRAPSTIDVSAREDDVQLFLRRKLSSESVHGFVGASFREEIVSRLSANSGGSFLLPSLQLDHILWQMTKSDAREALQDLSRSLQDAFSTSLSRIEKVADSTSKNYALQAMRWISLATRPLAMLELQHALATREGQASFDVDHIVPSQLILESCAGLVQRDSETDIVSFVHFSVDEYLHLRYPWWRTAHPQIVRTCLTYLLHLKTPDPPGLPWSRTEDLLAALEELPFLKYAAFEWGIHAREADVDTYSNLALSFFNSTPHILAVSRLRTLETPYSKDWTQKAMSWAFSGGTGLSIACAFGLPHLVELLLVQLSDKAILNQRRNVFEMSPLQTAATYGHTNVCEILLEHGADVMDDNQKKGTAFFQAVAFGRLETAQALLRRNHAQLDLPCKNNWTALHKASDAGAEDLVQFLLSSEASVHARDQGYRTPLHLASKKGHTAIMRLLVLAGADVNASSREEAPIDLSTTFGHTDAVHYLIDQGATLNHRGRDGWTPLHRACRGGYVDIVKLMLRHGADISIRNHRQTTCLFNACRSGRIEVVQAIMEHNPTLQQDLLKQKDHKQRSAQEIAYTTAHMDIYQYLENLSHLHEPQRLTEPHPMNNLARAIETKQIGTVQLILAQDPELLHLPDASGQYPIHTAFVWSAPDIAKFLLRSGASIHAIGFHNWQPLHIATAVGSLELTNLALSHGANLNARTSTGQTPLLKAASSGSLEVLQRLLEAGADIHARNNTGMTCLHVAASKNFIEGVRELLEPEWGAQDLVRVRDQYERLPRGWATRSGRLEVATYLRLQEKMVDSPGRPDLHRLNSSLSSTIGTSSYVGNFSETNLREHLELFELDSD</sequence>
<feature type="repeat" description="ANK" evidence="3">
    <location>
        <begin position="1122"/>
        <end position="1154"/>
    </location>
</feature>
<dbReference type="PANTHER" id="PTHR23206:SF7">
    <property type="entry name" value="PROTEIN KINASE DOMAIN-CONTAINING PROTEIN"/>
    <property type="match status" value="1"/>
</dbReference>
<dbReference type="Gene3D" id="3.40.50.300">
    <property type="entry name" value="P-loop containing nucleotide triphosphate hydrolases"/>
    <property type="match status" value="1"/>
</dbReference>
<accession>A0AAN7T459</accession>
<keyword evidence="8" id="KW-1185">Reference proteome</keyword>
<evidence type="ECO:0000256" key="3">
    <source>
        <dbReference type="PROSITE-ProRule" id="PRU00023"/>
    </source>
</evidence>
<dbReference type="InterPro" id="IPR027417">
    <property type="entry name" value="P-loop_NTPase"/>
</dbReference>
<evidence type="ECO:0000313" key="7">
    <source>
        <dbReference type="EMBL" id="KAK5087874.1"/>
    </source>
</evidence>
<evidence type="ECO:0000256" key="1">
    <source>
        <dbReference type="ARBA" id="ARBA00022737"/>
    </source>
</evidence>
<dbReference type="Gene3D" id="1.25.40.20">
    <property type="entry name" value="Ankyrin repeat-containing domain"/>
    <property type="match status" value="3"/>
</dbReference>
<dbReference type="PROSITE" id="PS50297">
    <property type="entry name" value="ANK_REP_REGION"/>
    <property type="match status" value="7"/>
</dbReference>
<feature type="domain" description="Azaphilone pigments biosynthesis cluster protein L N-terminal" evidence="5">
    <location>
        <begin position="14"/>
        <end position="162"/>
    </location>
</feature>
<evidence type="ECO:0008006" key="9">
    <source>
        <dbReference type="Google" id="ProtNLM"/>
    </source>
</evidence>
<feature type="repeat" description="ANK" evidence="3">
    <location>
        <begin position="850"/>
        <end position="882"/>
    </location>
</feature>
<proteinExistence type="predicted"/>
<protein>
    <recommendedName>
        <fullName evidence="9">Ankyrin repeat protein</fullName>
    </recommendedName>
</protein>
<feature type="repeat" description="ANK" evidence="3">
    <location>
        <begin position="817"/>
        <end position="849"/>
    </location>
</feature>
<dbReference type="SMART" id="SM00248">
    <property type="entry name" value="ANK"/>
    <property type="match status" value="12"/>
</dbReference>
<keyword evidence="4" id="KW-0175">Coiled coil</keyword>
<dbReference type="InterPro" id="IPR002110">
    <property type="entry name" value="Ankyrin_rpt"/>
</dbReference>